<protein>
    <recommendedName>
        <fullName evidence="6">YHYH domain-containing protein</fullName>
    </recommendedName>
</protein>
<evidence type="ECO:0000256" key="1">
    <source>
        <dbReference type="SAM" id="MobiDB-lite"/>
    </source>
</evidence>
<feature type="transmembrane region" description="Helical" evidence="2">
    <location>
        <begin position="822"/>
        <end position="847"/>
    </location>
</feature>
<keyword evidence="2" id="KW-0812">Transmembrane</keyword>
<evidence type="ECO:0000313" key="4">
    <source>
        <dbReference type="EMBL" id="EGB04975.1"/>
    </source>
</evidence>
<dbReference type="GeneID" id="20225965"/>
<dbReference type="KEGG" id="aaf:AURANDRAFT_66821"/>
<dbReference type="RefSeq" id="XP_009040329.1">
    <property type="nucleotide sequence ID" value="XM_009042081.1"/>
</dbReference>
<organism evidence="5">
    <name type="scientific">Aureococcus anophagefferens</name>
    <name type="common">Harmful bloom alga</name>
    <dbReference type="NCBI Taxonomy" id="44056"/>
    <lineage>
        <taxon>Eukaryota</taxon>
        <taxon>Sar</taxon>
        <taxon>Stramenopiles</taxon>
        <taxon>Ochrophyta</taxon>
        <taxon>Pelagophyceae</taxon>
        <taxon>Pelagomonadales</taxon>
        <taxon>Pelagomonadaceae</taxon>
        <taxon>Aureococcus</taxon>
    </lineage>
</organism>
<feature type="region of interest" description="Disordered" evidence="1">
    <location>
        <begin position="866"/>
        <end position="886"/>
    </location>
</feature>
<feature type="compositionally biased region" description="Pro residues" evidence="1">
    <location>
        <begin position="596"/>
        <end position="614"/>
    </location>
</feature>
<keyword evidence="2" id="KW-1133">Transmembrane helix</keyword>
<dbReference type="InParanoid" id="F0YIY0"/>
<proteinExistence type="predicted"/>
<dbReference type="Proteomes" id="UP000002729">
    <property type="component" value="Unassembled WGS sequence"/>
</dbReference>
<evidence type="ECO:0000256" key="2">
    <source>
        <dbReference type="SAM" id="Phobius"/>
    </source>
</evidence>
<evidence type="ECO:0000313" key="5">
    <source>
        <dbReference type="Proteomes" id="UP000002729"/>
    </source>
</evidence>
<evidence type="ECO:0008006" key="6">
    <source>
        <dbReference type="Google" id="ProtNLM"/>
    </source>
</evidence>
<dbReference type="PRINTS" id="PR01217">
    <property type="entry name" value="PRICHEXTENSN"/>
</dbReference>
<gene>
    <name evidence="4" type="ORF">AURANDRAFT_66821</name>
</gene>
<keyword evidence="3" id="KW-0732">Signal</keyword>
<name>F0YIY0_AURAN</name>
<accession>F0YIY0</accession>
<feature type="chain" id="PRO_5003264720" description="YHYH domain-containing protein" evidence="3">
    <location>
        <begin position="19"/>
        <end position="886"/>
    </location>
</feature>
<dbReference type="PANTHER" id="PTHR31737:SF2">
    <property type="entry name" value="PROTEIN TOS1"/>
    <property type="match status" value="1"/>
</dbReference>
<dbReference type="OrthoDB" id="536979at2759"/>
<feature type="compositionally biased region" description="Pro residues" evidence="1">
    <location>
        <begin position="519"/>
        <end position="535"/>
    </location>
</feature>
<feature type="compositionally biased region" description="Pro residues" evidence="1">
    <location>
        <begin position="579"/>
        <end position="589"/>
    </location>
</feature>
<feature type="compositionally biased region" description="Pro residues" evidence="1">
    <location>
        <begin position="542"/>
        <end position="572"/>
    </location>
</feature>
<dbReference type="AlphaFoldDB" id="F0YIY0"/>
<evidence type="ECO:0000256" key="3">
    <source>
        <dbReference type="SAM" id="SignalP"/>
    </source>
</evidence>
<feature type="signal peptide" evidence="3">
    <location>
        <begin position="1"/>
        <end position="18"/>
    </location>
</feature>
<dbReference type="EMBL" id="GL833145">
    <property type="protein sequence ID" value="EGB04975.1"/>
    <property type="molecule type" value="Genomic_DNA"/>
</dbReference>
<dbReference type="PANTHER" id="PTHR31737">
    <property type="entry name" value="PROTEIN TOS1"/>
    <property type="match status" value="1"/>
</dbReference>
<sequence length="886" mass="91239">MKANHAILVLSLAGSARASVTVSSQFTNTHALSDSECYAPTDEGGWGYCGAPTCRNQYITCSNAGGGPPTVDGVTGAYRSDYASDGSDCTEFLDMSDYDEVTDWTFKGADGRRTDGVCDGTFLEQVIQGPSIKYAFCNDKWLILLTSGEGGVFEPTLNNVPSPPLGVSDGVTYCTGDPTRTVDRYYSLQYPLDVVDFDEGVWTNNVDLFDGTAGNEGIPYLYDDGLGIGTYGLPDGAGVGITVNGMQNWVTQNNRGEWNQPTCETSPCNLHVGQGAGQPHVHGDLFSDSHQCLYGTSNYTTTASHPPIIGFGADGHLIYGRYLGDDAPGFAAPLLDECSGHTHDESTTDEYGVDLGTTYHYHTQIFDYTCGAGNDRCDDGDEVVISTTGPLLCFRADLSRQEGSSALLSFTTSDSYLSGTEMSYACCDMTDYYVITGNVFQNMDTFVADGTTCTVAAQPDNGVYASEYCETGDTLYSGNGCHVTCDDGYTASGITRCVEGAFVEYATCVGAPSPAPTTAPIAAPTPAPVPAPTPGPTTAEPTPAPVPAPTPAPTPTPVPAPTPAPVPAPTPAPTTAEPTPAPVPAPTPAPTTAAPTPRPSAAPTPGPTPAPTPLPASISGDFTVGGIDLATAEGSDVLKDAVVAMVQSYYAGTPAVEVTFSEGARRKLLADSVVVTYVVEVESADAADELATSLGAATADDWDAAISQSAEDSGFENIFADAATTSVSAPEVVVDECDAAVEAMMACDPNVAIDTSASCADLASGAASCADYGTYDEACESEFEAVASCEWTAACGETVDCTTATGGGGGGSKKSDGDDTGMIVGIVVALAVALGVVLVGVFAFVHYQSTMDQSAEMDGAPAKEMVPMKADDDEAPEESLAVSGGV</sequence>
<keyword evidence="2" id="KW-0472">Membrane</keyword>
<reference evidence="4 5" key="1">
    <citation type="journal article" date="2011" name="Proc. Natl. Acad. Sci. U.S.A.">
        <title>Niche of harmful alga Aureococcus anophagefferens revealed through ecogenomics.</title>
        <authorList>
            <person name="Gobler C.J."/>
            <person name="Berry D.L."/>
            <person name="Dyhrman S.T."/>
            <person name="Wilhelm S.W."/>
            <person name="Salamov A."/>
            <person name="Lobanov A.V."/>
            <person name="Zhang Y."/>
            <person name="Collier J.L."/>
            <person name="Wurch L.L."/>
            <person name="Kustka A.B."/>
            <person name="Dill B.D."/>
            <person name="Shah M."/>
            <person name="VerBerkmoes N.C."/>
            <person name="Kuo A."/>
            <person name="Terry A."/>
            <person name="Pangilinan J."/>
            <person name="Lindquist E.A."/>
            <person name="Lucas S."/>
            <person name="Paulsen I.T."/>
            <person name="Hattenrath-Lehmann T.K."/>
            <person name="Talmage S.C."/>
            <person name="Walker E.A."/>
            <person name="Koch F."/>
            <person name="Burson A.M."/>
            <person name="Marcoval M.A."/>
            <person name="Tang Y.Z."/>
            <person name="Lecleir G.R."/>
            <person name="Coyne K.J."/>
            <person name="Berg G.M."/>
            <person name="Bertrand E.M."/>
            <person name="Saito M.A."/>
            <person name="Gladyshev V.N."/>
            <person name="Grigoriev I.V."/>
        </authorList>
    </citation>
    <scope>NUCLEOTIDE SEQUENCE [LARGE SCALE GENOMIC DNA]</scope>
    <source>
        <strain evidence="5">CCMP 1984</strain>
    </source>
</reference>
<feature type="region of interest" description="Disordered" evidence="1">
    <location>
        <begin position="519"/>
        <end position="619"/>
    </location>
</feature>
<keyword evidence="5" id="KW-1185">Reference proteome</keyword>